<proteinExistence type="predicted"/>
<dbReference type="AlphaFoldDB" id="A0A7S4QD76"/>
<feature type="region of interest" description="Disordered" evidence="1">
    <location>
        <begin position="110"/>
        <end position="152"/>
    </location>
</feature>
<name>A0A7S4QD76_9DINO</name>
<evidence type="ECO:0000256" key="2">
    <source>
        <dbReference type="SAM" id="Phobius"/>
    </source>
</evidence>
<evidence type="ECO:0000256" key="1">
    <source>
        <dbReference type="SAM" id="MobiDB-lite"/>
    </source>
</evidence>
<evidence type="ECO:0000313" key="3">
    <source>
        <dbReference type="EMBL" id="CAE4579990.1"/>
    </source>
</evidence>
<protein>
    <submittedName>
        <fullName evidence="3">Uncharacterized protein</fullName>
    </submittedName>
</protein>
<feature type="compositionally biased region" description="Basic residues" evidence="1">
    <location>
        <begin position="136"/>
        <end position="152"/>
    </location>
</feature>
<dbReference type="EMBL" id="HBNR01027352">
    <property type="protein sequence ID" value="CAE4579990.1"/>
    <property type="molecule type" value="Transcribed_RNA"/>
</dbReference>
<organism evidence="3">
    <name type="scientific">Alexandrium monilatum</name>
    <dbReference type="NCBI Taxonomy" id="311494"/>
    <lineage>
        <taxon>Eukaryota</taxon>
        <taxon>Sar</taxon>
        <taxon>Alveolata</taxon>
        <taxon>Dinophyceae</taxon>
        <taxon>Gonyaulacales</taxon>
        <taxon>Pyrocystaceae</taxon>
        <taxon>Alexandrium</taxon>
    </lineage>
</organism>
<keyword evidence="2" id="KW-1133">Transmembrane helix</keyword>
<sequence>MEPTAAAPLAPLQLRRCTAANGCSARGRAPSRRRARPVGTLAFLAAGAAAASGLLGADTFIALPHGCAAPSRRGAVRVAVAASPPARTAAEEQEITDKLDDVLREKLSTKEQGELSPWAQRAVDAASGAPKEEKKAAKKKKAERGAAKKKSRKIVKKSLDEVLKAASDDSDRPNYLPARRDVYKEVGITQAEVDAYWERRDESSQSFIDKFLFLAYPVALFAAVAIGFSVYDSTVNPQTEYTASMTGTG</sequence>
<accession>A0A7S4QD76</accession>
<feature type="transmembrane region" description="Helical" evidence="2">
    <location>
        <begin position="211"/>
        <end position="231"/>
    </location>
</feature>
<gene>
    <name evidence="3" type="ORF">AMON00008_LOCUS18534</name>
</gene>
<keyword evidence="2" id="KW-0812">Transmembrane</keyword>
<reference evidence="3" key="1">
    <citation type="submission" date="2021-01" db="EMBL/GenBank/DDBJ databases">
        <authorList>
            <person name="Corre E."/>
            <person name="Pelletier E."/>
            <person name="Niang G."/>
            <person name="Scheremetjew M."/>
            <person name="Finn R."/>
            <person name="Kale V."/>
            <person name="Holt S."/>
            <person name="Cochrane G."/>
            <person name="Meng A."/>
            <person name="Brown T."/>
            <person name="Cohen L."/>
        </authorList>
    </citation>
    <scope>NUCLEOTIDE SEQUENCE</scope>
    <source>
        <strain evidence="3">CCMP3105</strain>
    </source>
</reference>
<keyword evidence="2" id="KW-0472">Membrane</keyword>